<dbReference type="CDD" id="cd02933">
    <property type="entry name" value="OYE_like_FMN"/>
    <property type="match status" value="1"/>
</dbReference>
<feature type="domain" description="NADH:flavin oxidoreductase/NADH oxidase N-terminal" evidence="1">
    <location>
        <begin position="12"/>
        <end position="336"/>
    </location>
</feature>
<organism evidence="2 3">
    <name type="scientific">Stackebrandtia albiflava</name>
    <dbReference type="NCBI Taxonomy" id="406432"/>
    <lineage>
        <taxon>Bacteria</taxon>
        <taxon>Bacillati</taxon>
        <taxon>Actinomycetota</taxon>
        <taxon>Actinomycetes</taxon>
        <taxon>Glycomycetales</taxon>
        <taxon>Glycomycetaceae</taxon>
        <taxon>Stackebrandtia</taxon>
    </lineage>
</organism>
<keyword evidence="3" id="KW-1185">Reference proteome</keyword>
<dbReference type="OrthoDB" id="3169239at2"/>
<dbReference type="Pfam" id="PF00724">
    <property type="entry name" value="Oxidored_FMN"/>
    <property type="match status" value="1"/>
</dbReference>
<name>A0A562V279_9ACTN</name>
<dbReference type="PANTHER" id="PTHR22893:SF91">
    <property type="entry name" value="NADPH DEHYDROGENASE 2-RELATED"/>
    <property type="match status" value="1"/>
</dbReference>
<dbReference type="InterPro" id="IPR001155">
    <property type="entry name" value="OxRdtase_FMN_N"/>
</dbReference>
<dbReference type="InterPro" id="IPR045247">
    <property type="entry name" value="Oye-like"/>
</dbReference>
<dbReference type="RefSeq" id="WP_147138763.1">
    <property type="nucleotide sequence ID" value="NZ_BAABIJ010000002.1"/>
</dbReference>
<dbReference type="InterPro" id="IPR013785">
    <property type="entry name" value="Aldolase_TIM"/>
</dbReference>
<sequence>MTDTHVSKAALEPVALGDMTLPNRLVMAPMTRARAADGGLVTALTAEYYAQRASAGLIITESVAVNRVGVGFVSIPGLHDPAQVAAWRTTTEAVHAAGGRIFAQLNHAGRIGHPSLHPAGAPLLAPSPVAYGETYTPQGMLENPEPREMTLADVEAAVTDFARAARNAVDAGFDGVQLQAGNGFLIHQFLSDNANLRTDAYGGTVTGRIRFAVEVTEAVAGAIGAHRVAVRLTPANPYNGVAEPAPERSYRELATALPRGLAFVEVSEAGTADHTDMIRRAWGGGFVVNPQAAPGDAPADPARGLTVLRDGRADAVTLAKPWLANPDLVARIAAGGPYNTPDFQTMYGGAGAAGYTDYPTREAAETSLAGAGS</sequence>
<reference evidence="2 3" key="1">
    <citation type="journal article" date="2013" name="Stand. Genomic Sci.">
        <title>Genomic Encyclopedia of Type Strains, Phase I: The one thousand microbial genomes (KMG-I) project.</title>
        <authorList>
            <person name="Kyrpides N.C."/>
            <person name="Woyke T."/>
            <person name="Eisen J.A."/>
            <person name="Garrity G."/>
            <person name="Lilburn T.G."/>
            <person name="Beck B.J."/>
            <person name="Whitman W.B."/>
            <person name="Hugenholtz P."/>
            <person name="Klenk H.P."/>
        </authorList>
    </citation>
    <scope>NUCLEOTIDE SEQUENCE [LARGE SCALE GENOMIC DNA]</scope>
    <source>
        <strain evidence="2 3">DSM 45044</strain>
    </source>
</reference>
<evidence type="ECO:0000259" key="1">
    <source>
        <dbReference type="Pfam" id="PF00724"/>
    </source>
</evidence>
<evidence type="ECO:0000313" key="3">
    <source>
        <dbReference type="Proteomes" id="UP000321617"/>
    </source>
</evidence>
<dbReference type="GO" id="GO:0010181">
    <property type="term" value="F:FMN binding"/>
    <property type="evidence" value="ECO:0007669"/>
    <property type="project" value="InterPro"/>
</dbReference>
<dbReference type="PANTHER" id="PTHR22893">
    <property type="entry name" value="NADH OXIDOREDUCTASE-RELATED"/>
    <property type="match status" value="1"/>
</dbReference>
<dbReference type="Gene3D" id="3.20.20.70">
    <property type="entry name" value="Aldolase class I"/>
    <property type="match status" value="1"/>
</dbReference>
<proteinExistence type="predicted"/>
<dbReference type="EMBL" id="VLLL01000006">
    <property type="protein sequence ID" value="TWJ11996.1"/>
    <property type="molecule type" value="Genomic_DNA"/>
</dbReference>
<gene>
    <name evidence="2" type="ORF">LX16_2741</name>
</gene>
<dbReference type="AlphaFoldDB" id="A0A562V279"/>
<dbReference type="GO" id="GO:0016491">
    <property type="term" value="F:oxidoreductase activity"/>
    <property type="evidence" value="ECO:0007669"/>
    <property type="project" value="InterPro"/>
</dbReference>
<dbReference type="Proteomes" id="UP000321617">
    <property type="component" value="Unassembled WGS sequence"/>
</dbReference>
<comment type="caution">
    <text evidence="2">The sequence shown here is derived from an EMBL/GenBank/DDBJ whole genome shotgun (WGS) entry which is preliminary data.</text>
</comment>
<evidence type="ECO:0000313" key="2">
    <source>
        <dbReference type="EMBL" id="TWJ11996.1"/>
    </source>
</evidence>
<protein>
    <submittedName>
        <fullName evidence="2">N-ethylmaleimide reductase</fullName>
    </submittedName>
</protein>
<accession>A0A562V279</accession>
<dbReference type="SUPFAM" id="SSF51395">
    <property type="entry name" value="FMN-linked oxidoreductases"/>
    <property type="match status" value="1"/>
</dbReference>